<accession>A0A3B3RLE8</accession>
<organism evidence="9 10">
    <name type="scientific">Paramormyrops kingsleyae</name>
    <dbReference type="NCBI Taxonomy" id="1676925"/>
    <lineage>
        <taxon>Eukaryota</taxon>
        <taxon>Metazoa</taxon>
        <taxon>Chordata</taxon>
        <taxon>Craniata</taxon>
        <taxon>Vertebrata</taxon>
        <taxon>Euteleostomi</taxon>
        <taxon>Actinopterygii</taxon>
        <taxon>Neopterygii</taxon>
        <taxon>Teleostei</taxon>
        <taxon>Osteoglossocephala</taxon>
        <taxon>Osteoglossomorpha</taxon>
        <taxon>Osteoglossiformes</taxon>
        <taxon>Mormyridae</taxon>
        <taxon>Paramormyrops</taxon>
    </lineage>
</organism>
<evidence type="ECO:0000256" key="5">
    <source>
        <dbReference type="ARBA" id="ARBA00037816"/>
    </source>
</evidence>
<feature type="transmembrane region" description="Helical" evidence="7">
    <location>
        <begin position="159"/>
        <end position="180"/>
    </location>
</feature>
<keyword evidence="10" id="KW-1185">Reference proteome</keyword>
<dbReference type="FunFam" id="2.60.120.260:FF:000009">
    <property type="entry name" value="SUN domain-containing protein 1 isoform X1"/>
    <property type="match status" value="1"/>
</dbReference>
<dbReference type="PROSITE" id="PS51469">
    <property type="entry name" value="SUN"/>
    <property type="match status" value="1"/>
</dbReference>
<dbReference type="InterPro" id="IPR040994">
    <property type="entry name" value="Sun_CC2"/>
</dbReference>
<keyword evidence="4 7" id="KW-0472">Membrane</keyword>
<dbReference type="GO" id="GO:0005637">
    <property type="term" value="C:nuclear inner membrane"/>
    <property type="evidence" value="ECO:0007669"/>
    <property type="project" value="UniProtKB-SubCell"/>
</dbReference>
<dbReference type="Proteomes" id="UP000261540">
    <property type="component" value="Unplaced"/>
</dbReference>
<feature type="transmembrane region" description="Helical" evidence="7">
    <location>
        <begin position="192"/>
        <end position="210"/>
    </location>
</feature>
<dbReference type="STRING" id="1676925.ENSPKIP00000019123"/>
<keyword evidence="2 7" id="KW-1133">Transmembrane helix</keyword>
<dbReference type="GO" id="GO:0034993">
    <property type="term" value="C:meiotic nuclear membrane microtubule tethering complex"/>
    <property type="evidence" value="ECO:0007669"/>
    <property type="project" value="TreeGrafter"/>
</dbReference>
<dbReference type="Pfam" id="PF18580">
    <property type="entry name" value="HTH_SUN2"/>
    <property type="match status" value="1"/>
</dbReference>
<dbReference type="GeneTree" id="ENSGT00940000160024"/>
<evidence type="ECO:0000313" key="10">
    <source>
        <dbReference type="Proteomes" id="UP000261540"/>
    </source>
</evidence>
<dbReference type="AlphaFoldDB" id="A0A3B3RLE8"/>
<feature type="region of interest" description="Disordered" evidence="6">
    <location>
        <begin position="1"/>
        <end position="60"/>
    </location>
</feature>
<dbReference type="PANTHER" id="PTHR12911">
    <property type="entry name" value="SAD1/UNC-84-LIKE PROTEIN-RELATED"/>
    <property type="match status" value="1"/>
</dbReference>
<feature type="compositionally biased region" description="Low complexity" evidence="6">
    <location>
        <begin position="21"/>
        <end position="30"/>
    </location>
</feature>
<dbReference type="InterPro" id="IPR045119">
    <property type="entry name" value="SUN1-5"/>
</dbReference>
<keyword evidence="3" id="KW-0175">Coiled coil</keyword>
<dbReference type="KEGG" id="pki:111845266"/>
<evidence type="ECO:0000256" key="4">
    <source>
        <dbReference type="ARBA" id="ARBA00023136"/>
    </source>
</evidence>
<proteinExistence type="predicted"/>
<protein>
    <submittedName>
        <fullName evidence="9">Sad1 and UNC84 domain containing 2</fullName>
    </submittedName>
</protein>
<dbReference type="OrthoDB" id="342281at2759"/>
<evidence type="ECO:0000256" key="7">
    <source>
        <dbReference type="SAM" id="Phobius"/>
    </source>
</evidence>
<dbReference type="PANTHER" id="PTHR12911:SF22">
    <property type="entry name" value="SUN DOMAIN-CONTAINING PROTEIN 2"/>
    <property type="match status" value="1"/>
</dbReference>
<dbReference type="GO" id="GO:0043495">
    <property type="term" value="F:protein-membrane adaptor activity"/>
    <property type="evidence" value="ECO:0007669"/>
    <property type="project" value="TreeGrafter"/>
</dbReference>
<name>A0A3B3RLE8_9TELE</name>
<comment type="subcellular location">
    <subcellularLocation>
        <location evidence="5">Nucleus inner membrane</location>
        <topology evidence="5">Single-pass type II membrane protein</topology>
    </subcellularLocation>
</comment>
<sequence length="635" mass="70500">MSRRSSRLVTTGYYQADDDAASTSSTGSTGQISYRESPLRVFKKKTGGRKAASSRYASTVTSAESVGQFSEEAAGYWGPLKNSSSSSSVRSSSVDGPLPASSAFPGASSLSEVQEHSSGYSSSEEGVYGQRFGSAQPSARPEFTFSDAMHSPARAAAMLFWWLGTAWYSLTSGCSLLDVFLLSRRTAAVTKAILLFFLFLFLAFGLWYWYPYLPGFLASSAGRKAGPTLHKPNSAILQEGAAAPDLPALRNEIHGQLVEQETRWLLQKEQARQAEEKRSREDEEQRETVRREISLLRQDRQTLHQQLEVLTTELSGLKSSLKSVENEHHSRLGRETAGIDKHISDLRADVHSLYETTDLLKQKVESQQAASAKLKDELTQWLLKHLSEGRAAVVLRPELQGALESLERKLLQRLAEDREQEKQDAWRSVGEALQGEGVGAVTVQDVQQIVHRALSLYRADSIGMADYALESSGASVLNTRCSATYHTRTACVSLFGVPLWYHSESPRTVIQPDLYPGKCWAFQGSEGFLVIALSYPVHITHVTLEHLPKVLSPTGHIDSAPRDFSVYGITSETEEGTLLGKFTYDQDGEPIQTFKLPKPVEKVYRMVELRILTNWGHPEYTCVYRFRVHGKHPSK</sequence>
<dbReference type="Gene3D" id="2.60.120.260">
    <property type="entry name" value="Galactose-binding domain-like"/>
    <property type="match status" value="1"/>
</dbReference>
<evidence type="ECO:0000313" key="9">
    <source>
        <dbReference type="Ensembl" id="ENSPKIP00000019123.1"/>
    </source>
</evidence>
<reference evidence="9" key="1">
    <citation type="submission" date="2025-08" db="UniProtKB">
        <authorList>
            <consortium name="Ensembl"/>
        </authorList>
    </citation>
    <scope>IDENTIFICATION</scope>
</reference>
<evidence type="ECO:0000256" key="3">
    <source>
        <dbReference type="ARBA" id="ARBA00023054"/>
    </source>
</evidence>
<dbReference type="InterPro" id="IPR012919">
    <property type="entry name" value="SUN_dom"/>
</dbReference>
<evidence type="ECO:0000256" key="6">
    <source>
        <dbReference type="SAM" id="MobiDB-lite"/>
    </source>
</evidence>
<dbReference type="Pfam" id="PF07738">
    <property type="entry name" value="Sad1_UNC"/>
    <property type="match status" value="1"/>
</dbReference>
<evidence type="ECO:0000256" key="1">
    <source>
        <dbReference type="ARBA" id="ARBA00022692"/>
    </source>
</evidence>
<feature type="region of interest" description="Disordered" evidence="6">
    <location>
        <begin position="269"/>
        <end position="288"/>
    </location>
</feature>
<dbReference type="Ensembl" id="ENSPKIT00000035966.1">
    <property type="protein sequence ID" value="ENSPKIP00000019123.1"/>
    <property type="gene ID" value="ENSPKIG00000004421.1"/>
</dbReference>
<evidence type="ECO:0000256" key="2">
    <source>
        <dbReference type="ARBA" id="ARBA00022989"/>
    </source>
</evidence>
<dbReference type="CTD" id="25777"/>
<evidence type="ECO:0000259" key="8">
    <source>
        <dbReference type="PROSITE" id="PS51469"/>
    </source>
</evidence>
<reference evidence="9" key="2">
    <citation type="submission" date="2025-09" db="UniProtKB">
        <authorList>
            <consortium name="Ensembl"/>
        </authorList>
    </citation>
    <scope>IDENTIFICATION</scope>
</reference>
<keyword evidence="1 7" id="KW-0812">Transmembrane</keyword>
<feature type="domain" description="SUN" evidence="8">
    <location>
        <begin position="473"/>
        <end position="633"/>
    </location>
</feature>